<evidence type="ECO:0000256" key="1">
    <source>
        <dbReference type="SAM" id="MobiDB-lite"/>
    </source>
</evidence>
<dbReference type="EMBL" id="VUOB01000069">
    <property type="protein sequence ID" value="KAA2253018.1"/>
    <property type="molecule type" value="Genomic_DNA"/>
</dbReference>
<sequence>MPTLDDRSAARRLLDRFGFGPRPGELDAAAARGFDATLAAMLAPADDAGAKATPPPDLGAEPQQLGNNKDQQAKKQAEATLQSQETKLTAWWLDRMVATEAPLTERLTWFWHGHFATSVQKVRSAKMMLAQNQTQRRLATGDFTALAKAMIADPAMLVWLDGGQNRKGAANENLAREFMELFTLGIGHYTETDVREAARALTGWHVDRLAGTATFVPKQHDTGTKTVLGTTAPLDANSLVDVLLARPDSPKFIAQRVWFRLVSGDPVPADALDRLVAAYGPHRDVAALLRAVAAEPAFRDQATSLVKQPVEWLVGLLRAVRLQPAGLPDAQRTQLLGALRGLGQIPFAPPSVGGWAAGGAWLSTSAGLARLQLAQLVAAHADLSGLAGLSASARVDGVRALLGVDAWTDRTKAALQKVDGDAKKILAVAACAPEYVVSA</sequence>
<evidence type="ECO:0000313" key="2">
    <source>
        <dbReference type="EMBL" id="KAA2253018.1"/>
    </source>
</evidence>
<dbReference type="Proteomes" id="UP000323454">
    <property type="component" value="Unassembled WGS sequence"/>
</dbReference>
<dbReference type="OrthoDB" id="9772295at2"/>
<proteinExistence type="predicted"/>
<dbReference type="Pfam" id="PF08811">
    <property type="entry name" value="DUF1800"/>
    <property type="match status" value="1"/>
</dbReference>
<reference evidence="2 3" key="1">
    <citation type="submission" date="2019-09" db="EMBL/GenBank/DDBJ databases">
        <title>Goodfellowia gen. nov., a new genus of the Pseudonocardineae related to Actinoalloteichus, containing Goodfellowia coeruleoviolacea gen. nov., comb. nov. gen. nov., comb. nov.</title>
        <authorList>
            <person name="Labeda D."/>
        </authorList>
    </citation>
    <scope>NUCLEOTIDE SEQUENCE [LARGE SCALE GENOMIC DNA]</scope>
    <source>
        <strain evidence="2 3">AN110305</strain>
    </source>
</reference>
<dbReference type="RefSeq" id="WP_149853937.1">
    <property type="nucleotide sequence ID" value="NZ_VUOB01000069.1"/>
</dbReference>
<comment type="caution">
    <text evidence="2">The sequence shown here is derived from an EMBL/GenBank/DDBJ whole genome shotgun (WGS) entry which is preliminary data.</text>
</comment>
<dbReference type="InterPro" id="IPR014917">
    <property type="entry name" value="DUF1800"/>
</dbReference>
<reference evidence="2 3" key="2">
    <citation type="submission" date="2019-09" db="EMBL/GenBank/DDBJ databases">
        <authorList>
            <person name="Jin C."/>
        </authorList>
    </citation>
    <scope>NUCLEOTIDE SEQUENCE [LARGE SCALE GENOMIC DNA]</scope>
    <source>
        <strain evidence="2 3">AN110305</strain>
    </source>
</reference>
<dbReference type="AlphaFoldDB" id="A0A5B2WPZ8"/>
<gene>
    <name evidence="2" type="ORF">F0L68_33710</name>
</gene>
<accession>A0A5B2WPZ8</accession>
<name>A0A5B2WPZ8_9PSEU</name>
<protein>
    <submittedName>
        <fullName evidence="2">DUF1800 domain-containing protein</fullName>
    </submittedName>
</protein>
<evidence type="ECO:0000313" key="3">
    <source>
        <dbReference type="Proteomes" id="UP000323454"/>
    </source>
</evidence>
<keyword evidence="3" id="KW-1185">Reference proteome</keyword>
<feature type="region of interest" description="Disordered" evidence="1">
    <location>
        <begin position="46"/>
        <end position="81"/>
    </location>
</feature>
<organism evidence="2 3">
    <name type="scientific">Solihabitans fulvus</name>
    <dbReference type="NCBI Taxonomy" id="1892852"/>
    <lineage>
        <taxon>Bacteria</taxon>
        <taxon>Bacillati</taxon>
        <taxon>Actinomycetota</taxon>
        <taxon>Actinomycetes</taxon>
        <taxon>Pseudonocardiales</taxon>
        <taxon>Pseudonocardiaceae</taxon>
        <taxon>Solihabitans</taxon>
    </lineage>
</organism>